<proteinExistence type="inferred from homology"/>
<dbReference type="RefSeq" id="WP_005979951.1">
    <property type="nucleotide sequence ID" value="NZ_CABKNW010000004.1"/>
</dbReference>
<evidence type="ECO:0000256" key="2">
    <source>
        <dbReference type="ARBA" id="ARBA00023235"/>
    </source>
</evidence>
<reference evidence="4 5" key="1">
    <citation type="submission" date="2018-06" db="EMBL/GenBank/DDBJ databases">
        <authorList>
            <consortium name="Pathogen Informatics"/>
            <person name="Doyle S."/>
        </authorList>
    </citation>
    <scope>NUCLEOTIDE SEQUENCE [LARGE SCALE GENOMIC DNA]</scope>
    <source>
        <strain evidence="4 5">NCTC12112</strain>
    </source>
</reference>
<dbReference type="AlphaFoldDB" id="A0AAX2JBU5"/>
<protein>
    <submittedName>
        <fullName evidence="4">Uncharacterized isomerase yddE</fullName>
        <ecNumber evidence="4">5.1.-.-</ecNumber>
    </submittedName>
</protein>
<dbReference type="KEGG" id="ful:C4N20_15490"/>
<feature type="active site" evidence="3">
    <location>
        <position position="46"/>
    </location>
</feature>
<dbReference type="NCBIfam" id="TIGR00654">
    <property type="entry name" value="PhzF_family"/>
    <property type="match status" value="1"/>
</dbReference>
<organism evidence="4 5">
    <name type="scientific">Fusobacterium ulcerans</name>
    <dbReference type="NCBI Taxonomy" id="861"/>
    <lineage>
        <taxon>Bacteria</taxon>
        <taxon>Fusobacteriati</taxon>
        <taxon>Fusobacteriota</taxon>
        <taxon>Fusobacteriia</taxon>
        <taxon>Fusobacteriales</taxon>
        <taxon>Fusobacteriaceae</taxon>
        <taxon>Fusobacterium</taxon>
    </lineage>
</organism>
<dbReference type="Pfam" id="PF02567">
    <property type="entry name" value="PhzC-PhzF"/>
    <property type="match status" value="1"/>
</dbReference>
<dbReference type="PANTHER" id="PTHR13774">
    <property type="entry name" value="PHENAZINE BIOSYNTHESIS PROTEIN"/>
    <property type="match status" value="1"/>
</dbReference>
<evidence type="ECO:0000313" key="4">
    <source>
        <dbReference type="EMBL" id="SQJ03914.1"/>
    </source>
</evidence>
<dbReference type="Proteomes" id="UP000249008">
    <property type="component" value="Chromosome 1"/>
</dbReference>
<dbReference type="GO" id="GO:0005737">
    <property type="term" value="C:cytoplasm"/>
    <property type="evidence" value="ECO:0007669"/>
    <property type="project" value="TreeGrafter"/>
</dbReference>
<dbReference type="GO" id="GO:0016853">
    <property type="term" value="F:isomerase activity"/>
    <property type="evidence" value="ECO:0007669"/>
    <property type="project" value="UniProtKB-KW"/>
</dbReference>
<keyword evidence="2 4" id="KW-0413">Isomerase</keyword>
<name>A0AAX2JBU5_9FUSO</name>
<dbReference type="InterPro" id="IPR003719">
    <property type="entry name" value="Phenazine_PhzF-like"/>
</dbReference>
<evidence type="ECO:0000256" key="3">
    <source>
        <dbReference type="PIRSR" id="PIRSR016184-1"/>
    </source>
</evidence>
<dbReference type="SUPFAM" id="SSF54506">
    <property type="entry name" value="Diaminopimelate epimerase-like"/>
    <property type="match status" value="1"/>
</dbReference>
<dbReference type="EMBL" id="LS483487">
    <property type="protein sequence ID" value="SQJ03914.1"/>
    <property type="molecule type" value="Genomic_DNA"/>
</dbReference>
<accession>A0AAX2JBU5</accession>
<dbReference type="EC" id="5.1.-.-" evidence="4"/>
<evidence type="ECO:0000256" key="1">
    <source>
        <dbReference type="ARBA" id="ARBA00008270"/>
    </source>
</evidence>
<comment type="similarity">
    <text evidence="1">Belongs to the PhzF family.</text>
</comment>
<dbReference type="PANTHER" id="PTHR13774:SF39">
    <property type="entry name" value="BIOSYNTHESIS PROTEIN, PUTATIVE-RELATED"/>
    <property type="match status" value="1"/>
</dbReference>
<dbReference type="Gene3D" id="3.10.310.10">
    <property type="entry name" value="Diaminopimelate Epimerase, Chain A, domain 1"/>
    <property type="match status" value="2"/>
</dbReference>
<dbReference type="GeneID" id="78456230"/>
<dbReference type="PIRSF" id="PIRSF016184">
    <property type="entry name" value="PhzC_PhzF"/>
    <property type="match status" value="1"/>
</dbReference>
<evidence type="ECO:0000313" key="5">
    <source>
        <dbReference type="Proteomes" id="UP000249008"/>
    </source>
</evidence>
<gene>
    <name evidence="4" type="primary">yddE_2</name>
    <name evidence="4" type="ORF">NCTC12112_01677</name>
</gene>
<sequence>MERKLLVYDSFTTEVFKGNPAGVLIGADGLKDEEMQNIARELGYPETVFLFLNDPEKIKVRFFTPKEEIDLCGHATIAYGTALVECGIIKAAEGENKIDIETNLGILPIVIKIKNNRIENVMMYQASPKIDKNFTVNKTELAEALNISSDSFEESIEIVKAYTGVWDLMIPLKRKEILNEIVGNMEKIRKISEELDIISLHPFYMEKTENETRLYARNFAPIVDIDEEAATGTSNGALIYYLYTIEKIEAGKTVVVTQGEKLGRKSEIMGKIQIKDEKLDVLIGGTAVKFVEGKIEI</sequence>